<dbReference type="AlphaFoldDB" id="A0A1I2TVL1"/>
<evidence type="ECO:0000256" key="1">
    <source>
        <dbReference type="SAM" id="Coils"/>
    </source>
</evidence>
<protein>
    <submittedName>
        <fullName evidence="2">Uncharacterized protein</fullName>
    </submittedName>
</protein>
<accession>A0A1I2TVL1</accession>
<dbReference type="RefSeq" id="WP_090992012.1">
    <property type="nucleotide sequence ID" value="NZ_FOPP01000001.1"/>
</dbReference>
<sequence>MKLSEHKNLKAEILALPPKEKDKLLLRLVAKDKVLTERLHFLLLEDEINLKERVATLKDEIEQVAHNLRELKGESSKDVLLNMRKILKSINHFYKVTKADFEEIELRIFLFTLMPTSGRVRSFSLAKNYDQLLAIFFVKSIIATLKKFQRLHEDLQFDLQESVNKLLSKIYNTVPDIAVDLGLPKQI</sequence>
<name>A0A1I2TVL1_9SPHI</name>
<organism evidence="2 3">
    <name type="scientific">Pedobacter insulae</name>
    <dbReference type="NCBI Taxonomy" id="414048"/>
    <lineage>
        <taxon>Bacteria</taxon>
        <taxon>Pseudomonadati</taxon>
        <taxon>Bacteroidota</taxon>
        <taxon>Sphingobacteriia</taxon>
        <taxon>Sphingobacteriales</taxon>
        <taxon>Sphingobacteriaceae</taxon>
        <taxon>Pedobacter</taxon>
    </lineage>
</organism>
<dbReference type="STRING" id="414048.SAMN04489864_101548"/>
<keyword evidence="3" id="KW-1185">Reference proteome</keyword>
<proteinExistence type="predicted"/>
<evidence type="ECO:0000313" key="3">
    <source>
        <dbReference type="Proteomes" id="UP000199666"/>
    </source>
</evidence>
<evidence type="ECO:0000313" key="2">
    <source>
        <dbReference type="EMBL" id="SFG67427.1"/>
    </source>
</evidence>
<keyword evidence="1" id="KW-0175">Coiled coil</keyword>
<feature type="coiled-coil region" evidence="1">
    <location>
        <begin position="47"/>
        <end position="74"/>
    </location>
</feature>
<reference evidence="2 3" key="1">
    <citation type="submission" date="2016-10" db="EMBL/GenBank/DDBJ databases">
        <authorList>
            <person name="de Groot N.N."/>
        </authorList>
    </citation>
    <scope>NUCLEOTIDE SEQUENCE [LARGE SCALE GENOMIC DNA]</scope>
    <source>
        <strain evidence="2 3">DSM 18684</strain>
    </source>
</reference>
<gene>
    <name evidence="2" type="ORF">SAMN04489864_101548</name>
</gene>
<dbReference type="OrthoDB" id="1432119at2"/>
<dbReference type="EMBL" id="FOPP01000001">
    <property type="protein sequence ID" value="SFG67427.1"/>
    <property type="molecule type" value="Genomic_DNA"/>
</dbReference>
<dbReference type="Proteomes" id="UP000199666">
    <property type="component" value="Unassembled WGS sequence"/>
</dbReference>